<comment type="caution">
    <text evidence="2">The sequence shown here is derived from an EMBL/GenBank/DDBJ whole genome shotgun (WGS) entry which is preliminary data.</text>
</comment>
<dbReference type="Gene3D" id="3.40.390.70">
    <property type="match status" value="1"/>
</dbReference>
<proteinExistence type="predicted"/>
<reference evidence="2 3" key="1">
    <citation type="submission" date="2019-09" db="EMBL/GenBank/DDBJ databases">
        <title>Phylogeny of genus Pseudoclavibacter and closely related genus.</title>
        <authorList>
            <person name="Li Y."/>
        </authorList>
    </citation>
    <scope>NUCLEOTIDE SEQUENCE [LARGE SCALE GENOMIC DNA]</scope>
    <source>
        <strain evidence="2 3">THG-MD12</strain>
    </source>
</reference>
<keyword evidence="3" id="KW-1185">Reference proteome</keyword>
<dbReference type="Pfam" id="PF10005">
    <property type="entry name" value="Zn_ribbon_DZR_6"/>
    <property type="match status" value="1"/>
</dbReference>
<evidence type="ECO:0000313" key="3">
    <source>
        <dbReference type="Proteomes" id="UP000490386"/>
    </source>
</evidence>
<dbReference type="InterPro" id="IPR031321">
    <property type="entry name" value="UCP012641"/>
</dbReference>
<dbReference type="OrthoDB" id="256753at2"/>
<organism evidence="2 3">
    <name type="scientific">Pseudoclavibacter terrae</name>
    <dbReference type="NCBI Taxonomy" id="1530195"/>
    <lineage>
        <taxon>Bacteria</taxon>
        <taxon>Bacillati</taxon>
        <taxon>Actinomycetota</taxon>
        <taxon>Actinomycetes</taxon>
        <taxon>Micrococcales</taxon>
        <taxon>Microbacteriaceae</taxon>
        <taxon>Pseudoclavibacter</taxon>
    </lineage>
</organism>
<dbReference type="Proteomes" id="UP000490386">
    <property type="component" value="Unassembled WGS sequence"/>
</dbReference>
<evidence type="ECO:0000259" key="1">
    <source>
        <dbReference type="Pfam" id="PF10005"/>
    </source>
</evidence>
<name>A0A7J5AZ45_9MICO</name>
<evidence type="ECO:0000313" key="2">
    <source>
        <dbReference type="EMBL" id="KAB1636840.1"/>
    </source>
</evidence>
<dbReference type="AlphaFoldDB" id="A0A7J5AZ45"/>
<dbReference type="Pfam" id="PF15887">
    <property type="entry name" value="Peptidase_Mx"/>
    <property type="match status" value="1"/>
</dbReference>
<dbReference type="PIRSF" id="PIRSF012641">
    <property type="entry name" value="UCP012641"/>
    <property type="match status" value="1"/>
</dbReference>
<sequence>MRRFHCDVCENEVFFDSVSCERCSSKLGYMLSLDDVLVEGGDAAADAGLRRCGNAELAGCTWLTAQPGGLCESCQLTRTRPSDADAKGLRLFPIAEESKRHLVRDLTRLGFATRPEESGEPATVGQAPVFDLLSSVSESVTIGHANGVITIDLAEGDDSYREQVRQRLAEPYRTMLGHFRHESGHYYEWQLVEQTDRIDEARELFGDERADYQAEIDRHYDQGPPEGWQRDYLSSYATMHPYEDFAETWAHYLHIQDTLETAVAFELLPAPEPGASARDVVLDSWMPFATAMNVVNRSLGQRDLYPFVLPDTVIEKLAFIHSLREPSSIPA</sequence>
<protein>
    <recommendedName>
        <fullName evidence="1">Zinc-ribbon domain-containing protein</fullName>
    </recommendedName>
</protein>
<feature type="domain" description="Zinc-ribbon" evidence="1">
    <location>
        <begin position="3"/>
        <end position="83"/>
    </location>
</feature>
<dbReference type="EMBL" id="WBJX01000005">
    <property type="protein sequence ID" value="KAB1636840.1"/>
    <property type="molecule type" value="Genomic_DNA"/>
</dbReference>
<accession>A0A7J5AZ45</accession>
<gene>
    <name evidence="2" type="ORF">F8O03_14860</name>
</gene>
<dbReference type="RefSeq" id="WP_151424556.1">
    <property type="nucleotide sequence ID" value="NZ_WBJX01000005.1"/>
</dbReference>
<dbReference type="InterPro" id="IPR011201">
    <property type="entry name" value="Zinc-ribbon_6_bact"/>
</dbReference>